<dbReference type="RefSeq" id="WP_373973212.1">
    <property type="nucleotide sequence ID" value="NZ_JBHDLJ010000017.1"/>
</dbReference>
<dbReference type="InterPro" id="IPR044855">
    <property type="entry name" value="CoA-Trfase_III_dom3_sf"/>
</dbReference>
<dbReference type="Pfam" id="PF02515">
    <property type="entry name" value="CoA_transf_3"/>
    <property type="match status" value="1"/>
</dbReference>
<dbReference type="PANTHER" id="PTHR48207:SF3">
    <property type="entry name" value="SUCCINATE--HYDROXYMETHYLGLUTARATE COA-TRANSFERASE"/>
    <property type="match status" value="1"/>
</dbReference>
<feature type="compositionally biased region" description="Basic and acidic residues" evidence="2">
    <location>
        <begin position="1"/>
        <end position="18"/>
    </location>
</feature>
<accession>A0ABV4UTJ1</accession>
<comment type="caution">
    <text evidence="3">The sequence shown here is derived from an EMBL/GenBank/DDBJ whole genome shotgun (WGS) entry which is preliminary data.</text>
</comment>
<reference evidence="3 4" key="1">
    <citation type="submission" date="2024-09" db="EMBL/GenBank/DDBJ databases">
        <authorList>
            <person name="Salinas-Garcia M.A."/>
            <person name="Prieme A."/>
        </authorList>
    </citation>
    <scope>NUCLEOTIDE SEQUENCE [LARGE SCALE GENOMIC DNA]</scope>
    <source>
        <strain evidence="3 4">DSM 21081</strain>
    </source>
</reference>
<dbReference type="Gene3D" id="3.30.1540.10">
    <property type="entry name" value="formyl-coa transferase, domain 3"/>
    <property type="match status" value="1"/>
</dbReference>
<dbReference type="InterPro" id="IPR023606">
    <property type="entry name" value="CoA-Trfase_III_dom_1_sf"/>
</dbReference>
<dbReference type="Proteomes" id="UP001575652">
    <property type="component" value="Unassembled WGS sequence"/>
</dbReference>
<organism evidence="3 4">
    <name type="scientific">Arthrobacter halodurans</name>
    <dbReference type="NCBI Taxonomy" id="516699"/>
    <lineage>
        <taxon>Bacteria</taxon>
        <taxon>Bacillati</taxon>
        <taxon>Actinomycetota</taxon>
        <taxon>Actinomycetes</taxon>
        <taxon>Micrococcales</taxon>
        <taxon>Micrococcaceae</taxon>
        <taxon>Arthrobacter</taxon>
    </lineage>
</organism>
<feature type="region of interest" description="Disordered" evidence="2">
    <location>
        <begin position="1"/>
        <end position="25"/>
    </location>
</feature>
<sequence length="420" mass="44923">MDHRDAAHTADGRSHGDATPDAPAATGPLAGLRVVEMGQLLAGPFCGQMLGDLGADVVKIEDPAKGDPLRQWGRELPRGESLWWSVVGRNKRSVTLNLREAEGQDLARRLIAGADVVLENFRPGTMERWGLGYEALSELNPGLVMVRVSGFGQDGPYAQRAGYGAIGEAMGGLRYVVGDPSTPPSRMGISIGDTLAALFATIGALAALRERERSGRGQIVDSAIYESVLGVMESLVPEWQVSGYQRERTGAVLPNVAPSNIYPTRDGQWLLIAANQDTVFVRLAEAIGQPELATDPRYATHGARGERQAELDALIAEYTLGQDADPLHEALDLHGVPCGKIFRPVDMLTDPQYRARGSITEVDHPILGPVSMQNVFPKLSRTTGTVRWPGPPLGQHTAEVLAELGVDGAALAALRERGVA</sequence>
<dbReference type="InterPro" id="IPR003673">
    <property type="entry name" value="CoA-Trfase_fam_III"/>
</dbReference>
<dbReference type="PANTHER" id="PTHR48207">
    <property type="entry name" value="SUCCINATE--HYDROXYMETHYLGLUTARATE COA-TRANSFERASE"/>
    <property type="match status" value="1"/>
</dbReference>
<dbReference type="SUPFAM" id="SSF89796">
    <property type="entry name" value="CoA-transferase family III (CaiB/BaiF)"/>
    <property type="match status" value="1"/>
</dbReference>
<keyword evidence="4" id="KW-1185">Reference proteome</keyword>
<evidence type="ECO:0000256" key="2">
    <source>
        <dbReference type="SAM" id="MobiDB-lite"/>
    </source>
</evidence>
<dbReference type="GO" id="GO:0016740">
    <property type="term" value="F:transferase activity"/>
    <property type="evidence" value="ECO:0007669"/>
    <property type="project" value="UniProtKB-KW"/>
</dbReference>
<name>A0ABV4UTJ1_9MICC</name>
<gene>
    <name evidence="3" type="ORF">ACETWP_15705</name>
</gene>
<dbReference type="EMBL" id="JBHDLJ010000017">
    <property type="protein sequence ID" value="MFB0836035.1"/>
    <property type="molecule type" value="Genomic_DNA"/>
</dbReference>
<evidence type="ECO:0000313" key="4">
    <source>
        <dbReference type="Proteomes" id="UP001575652"/>
    </source>
</evidence>
<dbReference type="InterPro" id="IPR050483">
    <property type="entry name" value="CoA-transferase_III_domain"/>
</dbReference>
<keyword evidence="1 3" id="KW-0808">Transferase</keyword>
<evidence type="ECO:0000256" key="1">
    <source>
        <dbReference type="ARBA" id="ARBA00022679"/>
    </source>
</evidence>
<dbReference type="Gene3D" id="3.40.50.10540">
    <property type="entry name" value="Crotonobetainyl-coa:carnitine coa-transferase, domain 1"/>
    <property type="match status" value="1"/>
</dbReference>
<protein>
    <submittedName>
        <fullName evidence="3">CaiB/BaiF CoA transferase family protein</fullName>
    </submittedName>
</protein>
<proteinExistence type="predicted"/>
<evidence type="ECO:0000313" key="3">
    <source>
        <dbReference type="EMBL" id="MFB0836035.1"/>
    </source>
</evidence>